<keyword evidence="4" id="KW-0722">Serine protease inhibitor</keyword>
<dbReference type="PANTHER" id="PTHR11412:SF165">
    <property type="entry name" value="ALPHA-2-MACROGLOBULIN"/>
    <property type="match status" value="1"/>
</dbReference>
<evidence type="ECO:0000256" key="5">
    <source>
        <dbReference type="ARBA" id="ARBA00023157"/>
    </source>
</evidence>
<name>A0A8U8BWI2_GEOPR</name>
<comment type="subunit">
    <text evidence="7">Homotetramer; disulfide-linked.</text>
</comment>
<dbReference type="Pfam" id="PF17791">
    <property type="entry name" value="MG3"/>
    <property type="match status" value="1"/>
</dbReference>
<evidence type="ECO:0000313" key="13">
    <source>
        <dbReference type="Ensembl" id="ENSCPVP00000023674.1"/>
    </source>
</evidence>
<evidence type="ECO:0000313" key="14">
    <source>
        <dbReference type="Proteomes" id="UP000694382"/>
    </source>
</evidence>
<dbReference type="InterPro" id="IPR014756">
    <property type="entry name" value="Ig_E-set"/>
</dbReference>
<evidence type="ECO:0000256" key="4">
    <source>
        <dbReference type="ARBA" id="ARBA00022900"/>
    </source>
</evidence>
<feature type="domain" description="Alpha-2-macroglobulin" evidence="11">
    <location>
        <begin position="608"/>
        <end position="698"/>
    </location>
</feature>
<evidence type="ECO:0000256" key="7">
    <source>
        <dbReference type="ARBA" id="ARBA00038769"/>
    </source>
</evidence>
<protein>
    <submittedName>
        <fullName evidence="13">Uncharacterized protein</fullName>
    </submittedName>
</protein>
<feature type="domain" description="Alpha-2-macroglobulin bait region" evidence="10">
    <location>
        <begin position="338"/>
        <end position="489"/>
    </location>
</feature>
<dbReference type="Gene3D" id="2.60.40.1940">
    <property type="match status" value="1"/>
</dbReference>
<feature type="chain" id="PRO_5046966578" evidence="9">
    <location>
        <begin position="19"/>
        <end position="1355"/>
    </location>
</feature>
<evidence type="ECO:0000256" key="6">
    <source>
        <dbReference type="ARBA" id="ARBA00023180"/>
    </source>
</evidence>
<dbReference type="SUPFAM" id="SSF49410">
    <property type="entry name" value="Alpha-macroglobulin receptor domain"/>
    <property type="match status" value="1"/>
</dbReference>
<keyword evidence="3 9" id="KW-0732">Signal</keyword>
<dbReference type="InterPro" id="IPR050473">
    <property type="entry name" value="A2M/Complement_sys"/>
</dbReference>
<evidence type="ECO:0000256" key="3">
    <source>
        <dbReference type="ARBA" id="ARBA00022729"/>
    </source>
</evidence>
<dbReference type="InterPro" id="IPR036595">
    <property type="entry name" value="A-macroglobulin_rcpt-bd_sf"/>
</dbReference>
<dbReference type="InterPro" id="IPR011626">
    <property type="entry name" value="Alpha-macroglobulin_TED"/>
</dbReference>
<feature type="domain" description="Alpha-macroglobulin receptor-binding" evidence="12">
    <location>
        <begin position="1212"/>
        <end position="1298"/>
    </location>
</feature>
<comment type="similarity">
    <text evidence="1">Belongs to the protease inhibitor I39 (alpha-2-macroglobulin) family.</text>
</comment>
<dbReference type="Proteomes" id="UP000694382">
    <property type="component" value="Chromosome 1"/>
</dbReference>
<dbReference type="Pfam" id="PF07677">
    <property type="entry name" value="A2M_recep"/>
    <property type="match status" value="1"/>
</dbReference>
<dbReference type="Pfam" id="PF00207">
    <property type="entry name" value="A2M"/>
    <property type="match status" value="1"/>
</dbReference>
<evidence type="ECO:0000256" key="8">
    <source>
        <dbReference type="SAM" id="Phobius"/>
    </source>
</evidence>
<reference evidence="13" key="2">
    <citation type="submission" date="2025-08" db="UniProtKB">
        <authorList>
            <consortium name="Ensembl"/>
        </authorList>
    </citation>
    <scope>IDENTIFICATION</scope>
</reference>
<evidence type="ECO:0000259" key="10">
    <source>
        <dbReference type="SMART" id="SM01359"/>
    </source>
</evidence>
<dbReference type="InterPro" id="IPR002890">
    <property type="entry name" value="MG2"/>
</dbReference>
<feature type="transmembrane region" description="Helical" evidence="8">
    <location>
        <begin position="1302"/>
        <end position="1324"/>
    </location>
</feature>
<keyword evidence="2" id="KW-0646">Protease inhibitor</keyword>
<dbReference type="InterPro" id="IPR047565">
    <property type="entry name" value="Alpha-macroglob_thiol-ester_cl"/>
</dbReference>
<dbReference type="Gene3D" id="2.60.40.1930">
    <property type="match status" value="2"/>
</dbReference>
<proteinExistence type="inferred from homology"/>
<keyword evidence="14" id="KW-1185">Reference proteome</keyword>
<keyword evidence="5" id="KW-1015">Disulfide bond</keyword>
<reference evidence="13" key="3">
    <citation type="submission" date="2025-09" db="UniProtKB">
        <authorList>
            <consortium name="Ensembl"/>
        </authorList>
    </citation>
    <scope>IDENTIFICATION</scope>
</reference>
<dbReference type="Pfam" id="PF07678">
    <property type="entry name" value="TED_complement"/>
    <property type="match status" value="1"/>
</dbReference>
<keyword evidence="8" id="KW-0472">Membrane</keyword>
<dbReference type="InterPro" id="IPR013783">
    <property type="entry name" value="Ig-like_fold"/>
</dbReference>
<dbReference type="Gene3D" id="1.50.10.20">
    <property type="match status" value="1"/>
</dbReference>
<evidence type="ECO:0000256" key="2">
    <source>
        <dbReference type="ARBA" id="ARBA00022690"/>
    </source>
</evidence>
<dbReference type="SUPFAM" id="SSF81296">
    <property type="entry name" value="E set domains"/>
    <property type="match status" value="1"/>
</dbReference>
<dbReference type="SMART" id="SM01361">
    <property type="entry name" value="A2M_recep"/>
    <property type="match status" value="1"/>
</dbReference>
<dbReference type="Gene3D" id="2.60.120.1540">
    <property type="match status" value="1"/>
</dbReference>
<dbReference type="Gene3D" id="2.20.130.20">
    <property type="match status" value="1"/>
</dbReference>
<dbReference type="CDD" id="cd02897">
    <property type="entry name" value="A2M_2"/>
    <property type="match status" value="1"/>
</dbReference>
<organism evidence="13 14">
    <name type="scientific">Geospiza parvula</name>
    <name type="common">Small tree-finch</name>
    <name type="synonym">Camarhynchus parvulus</name>
    <dbReference type="NCBI Taxonomy" id="87175"/>
    <lineage>
        <taxon>Eukaryota</taxon>
        <taxon>Metazoa</taxon>
        <taxon>Chordata</taxon>
        <taxon>Craniata</taxon>
        <taxon>Vertebrata</taxon>
        <taxon>Euteleostomi</taxon>
        <taxon>Archelosauria</taxon>
        <taxon>Archosauria</taxon>
        <taxon>Dinosauria</taxon>
        <taxon>Saurischia</taxon>
        <taxon>Theropoda</taxon>
        <taxon>Coelurosauria</taxon>
        <taxon>Aves</taxon>
        <taxon>Neognathae</taxon>
        <taxon>Neoaves</taxon>
        <taxon>Telluraves</taxon>
        <taxon>Australaves</taxon>
        <taxon>Passeriformes</taxon>
        <taxon>Thraupidae</taxon>
        <taxon>Camarhynchus</taxon>
    </lineage>
</organism>
<evidence type="ECO:0000256" key="9">
    <source>
        <dbReference type="SAM" id="SignalP"/>
    </source>
</evidence>
<evidence type="ECO:0000259" key="11">
    <source>
        <dbReference type="SMART" id="SM01360"/>
    </source>
</evidence>
<dbReference type="Gene3D" id="2.60.40.690">
    <property type="entry name" value="Alpha-macroglobulin, receptor-binding domain"/>
    <property type="match status" value="1"/>
</dbReference>
<reference evidence="13" key="1">
    <citation type="submission" date="2020-02" db="EMBL/GenBank/DDBJ databases">
        <authorList>
            <person name="Enbody D E."/>
            <person name="Pettersson E M."/>
        </authorList>
    </citation>
    <scope>NUCLEOTIDE SEQUENCE [LARGE SCALE GENOMIC DNA]</scope>
</reference>
<dbReference type="Ensembl" id="ENSCPVT00000024589.1">
    <property type="protein sequence ID" value="ENSCPVP00000023674.1"/>
    <property type="gene ID" value="ENSCPVG00000005056.2"/>
</dbReference>
<feature type="signal peptide" evidence="9">
    <location>
        <begin position="1"/>
        <end position="18"/>
    </location>
</feature>
<dbReference type="SMART" id="SM01419">
    <property type="entry name" value="Thiol-ester_cl"/>
    <property type="match status" value="1"/>
</dbReference>
<evidence type="ECO:0000256" key="1">
    <source>
        <dbReference type="ARBA" id="ARBA00010952"/>
    </source>
</evidence>
<accession>A0A8U8BWI2</accession>
<dbReference type="SMART" id="SM01359">
    <property type="entry name" value="A2M_N_2"/>
    <property type="match status" value="1"/>
</dbReference>
<dbReference type="SUPFAM" id="SSF48239">
    <property type="entry name" value="Terpenoid cyclases/Protein prenyltransferases"/>
    <property type="match status" value="1"/>
</dbReference>
<keyword evidence="8" id="KW-0812">Transmembrane</keyword>
<dbReference type="InterPro" id="IPR009048">
    <property type="entry name" value="A-macroglobulin_rcpt-bd"/>
</dbReference>
<dbReference type="GO" id="GO:0004867">
    <property type="term" value="F:serine-type endopeptidase inhibitor activity"/>
    <property type="evidence" value="ECO:0007669"/>
    <property type="project" value="UniProtKB-KW"/>
</dbReference>
<dbReference type="GO" id="GO:0005615">
    <property type="term" value="C:extracellular space"/>
    <property type="evidence" value="ECO:0007669"/>
    <property type="project" value="InterPro"/>
</dbReference>
<dbReference type="InterPro" id="IPR019742">
    <property type="entry name" value="MacrogloblnA2_CS"/>
</dbReference>
<dbReference type="Gene3D" id="6.20.50.160">
    <property type="match status" value="1"/>
</dbReference>
<dbReference type="Pfam" id="PF01835">
    <property type="entry name" value="MG2"/>
    <property type="match status" value="1"/>
</dbReference>
<sequence>MRSHTPVTSSCYLLLSFSLIPRQYLVLVPYLIHTDSQEKVCIQLTHLNESVTLSATVEELWGNRSLIDDVVSEKDAFTCIPFSVIPLPFVFLTVTVKGATLQFSSRKLLVVQDSESLVFIQTDKPIYKPGQTVLFRIVSLDEEFRPVNEMVSMILDPKKNRLYQWTNAELEMGFIQLFFNLTSEPIQGTYTVVAQKASGKKVQHSFSVEEYVLPKFEVTVKMPKVISILDEELKVTVCGLYTFGKPVPGLVNFRVCRNYENAAMSCYGEESRAVCEEFSGQTDIYGCISEVVKTKLFQLKRRGYENKLRVEAKIKEEDTGVELTGTSFSEITATISRVIFELSDTYYKRGVPFFGQAVHKNNIFCYDRNWDKVQHKVKPRILTALRESFLHLKFLPLFCMLDNGVFSLQLSVQADIAPVAQVLVYTTVSSKEVIADSAKFYTELCFNNKVDLSFSPSEGLPSSDAHLQFQASPNSLCAVRAVDKSVLLMKPEADLSPTSVYDLLPVKEFHGYVYDSRVPLEESPWNCVTVEPIVQDGITYVPVMGANEEDAYSILRHDADIGLACLELSIVDFFYILPHSGIPSERTSNQLSTPEEVTETVRKYFPETWIWSLVPISSEGKADLEVTIPDTITEWKANAFCTSADTGFGLSPTVSLRAFQPFFVELTMPYSVVRGESFTLKATVFNYLPACIRVSVTLAQSTNFLATLVEKEEESHCLCENGRKTVAWLVTPKSLGQVEFSVTTEALQNQQPCGNYIVETPEKGRKDTVIRQLLVEPEGIEKETTQNSVLCVKGDIMGTAMQNLHQLLQMPFGCGEQNMVLFAPNIYVLDYLNKTGQLSEEIKSKATGYLVSGYQRQLNYKHQDGSYSTFGQRYGQPGNTWLTAFVLKSFAQARHHIFIEEKHIQDALHWLSYKQKENGCFQSSGTLLNNAMKGGVDNEATLTAYITIALLEIPLPVTHSVVRNALFCLETAAKQKENHVYTKALLAYAFALAGNRDQRKALLDSLEKEAVRKDGSVHWQRPGKEPEADLPFHRYRAPSAEVEMTAYVLLAQLTSQPAPAQEELASASLIAKWISSQQNPNGGFSSTQDTVVALQALSLYGAATYAKSGAASKVALQSGGDFQQDFQVDPSNRLLLQRVPLPQVPGEYGVEVSGEGCVYLQTSLRYNVQPTQEEAPFMLHVHTVPEACGDSTAHKVFDIAINVSYTGERNVSNMVIVDVKMLSGFVPLKSSVRKLEAHPVIERTELNTNHVLLYLEKLGRDTLSFSFTVERDIPVRGLKPAQVKVYDYYETGESFIFLPCNLGITAFVCTVVIVFSSVLVSLYANKIRVSFGMKHHTQPFVSLPFLGPHLLCCRH</sequence>
<dbReference type="InterPro" id="IPR041555">
    <property type="entry name" value="MG3"/>
</dbReference>
<dbReference type="InterPro" id="IPR008930">
    <property type="entry name" value="Terpenoid_cyclase/PrenylTrfase"/>
</dbReference>
<keyword evidence="6" id="KW-0325">Glycoprotein</keyword>
<dbReference type="Gene3D" id="2.60.40.10">
    <property type="entry name" value="Immunoglobulins"/>
    <property type="match status" value="1"/>
</dbReference>
<dbReference type="SMART" id="SM01360">
    <property type="entry name" value="A2M"/>
    <property type="match status" value="1"/>
</dbReference>
<evidence type="ECO:0000259" key="12">
    <source>
        <dbReference type="SMART" id="SM01361"/>
    </source>
</evidence>
<dbReference type="Pfam" id="PF07703">
    <property type="entry name" value="A2M_BRD"/>
    <property type="match status" value="1"/>
</dbReference>
<dbReference type="InterPro" id="IPR041813">
    <property type="entry name" value="A2M_TED"/>
</dbReference>
<dbReference type="InterPro" id="IPR011625">
    <property type="entry name" value="A2M_N_BRD"/>
</dbReference>
<keyword evidence="8" id="KW-1133">Transmembrane helix</keyword>
<dbReference type="InterPro" id="IPR001599">
    <property type="entry name" value="Macroglobln_a2"/>
</dbReference>
<dbReference type="PANTHER" id="PTHR11412">
    <property type="entry name" value="MACROGLOBULIN / COMPLEMENT"/>
    <property type="match status" value="1"/>
</dbReference>
<dbReference type="PROSITE" id="PS00477">
    <property type="entry name" value="ALPHA_2_MACROGLOBULIN"/>
    <property type="match status" value="1"/>
</dbReference>